<feature type="domain" description="EAL" evidence="1">
    <location>
        <begin position="487"/>
        <end position="768"/>
    </location>
</feature>
<dbReference type="InterPro" id="IPR001633">
    <property type="entry name" value="EAL_dom"/>
</dbReference>
<evidence type="ECO:0000259" key="1">
    <source>
        <dbReference type="PROSITE" id="PS50883"/>
    </source>
</evidence>
<dbReference type="Pfam" id="PF00656">
    <property type="entry name" value="Peptidase_C14"/>
    <property type="match status" value="1"/>
</dbReference>
<dbReference type="PROSITE" id="PS50883">
    <property type="entry name" value="EAL"/>
    <property type="match status" value="1"/>
</dbReference>
<dbReference type="PANTHER" id="PTHR33121">
    <property type="entry name" value="CYCLIC DI-GMP PHOSPHODIESTERASE PDEF"/>
    <property type="match status" value="1"/>
</dbReference>
<evidence type="ECO:0000313" key="3">
    <source>
        <dbReference type="Proteomes" id="UP000662314"/>
    </source>
</evidence>
<dbReference type="EMBL" id="JAECZA010000028">
    <property type="protein sequence ID" value="MBH8573244.1"/>
    <property type="molecule type" value="Genomic_DNA"/>
</dbReference>
<dbReference type="GO" id="GO:0006508">
    <property type="term" value="P:proteolysis"/>
    <property type="evidence" value="ECO:0007669"/>
    <property type="project" value="InterPro"/>
</dbReference>
<evidence type="ECO:0000313" key="2">
    <source>
        <dbReference type="EMBL" id="MBH8573244.1"/>
    </source>
</evidence>
<dbReference type="InterPro" id="IPR011600">
    <property type="entry name" value="Pept_C14_caspase"/>
</dbReference>
<dbReference type="NCBIfam" id="NF047832">
    <property type="entry name" value="caspase_w_EACC1"/>
    <property type="match status" value="1"/>
</dbReference>
<dbReference type="PROSITE" id="PS00018">
    <property type="entry name" value="EF_HAND_1"/>
    <property type="match status" value="1"/>
</dbReference>
<dbReference type="SUPFAM" id="SSF52129">
    <property type="entry name" value="Caspase-like"/>
    <property type="match status" value="1"/>
</dbReference>
<protein>
    <submittedName>
        <fullName evidence="2">EAL domain-containing protein</fullName>
    </submittedName>
</protein>
<accession>A0A8J7LEY1</accession>
<dbReference type="Pfam" id="PF00563">
    <property type="entry name" value="EAL"/>
    <property type="match status" value="1"/>
</dbReference>
<proteinExistence type="predicted"/>
<name>A0A8J7LEY1_9NOST</name>
<dbReference type="InterPro" id="IPR035919">
    <property type="entry name" value="EAL_sf"/>
</dbReference>
<gene>
    <name evidence="2" type="ORF">I8752_09475</name>
</gene>
<dbReference type="SMART" id="SM00052">
    <property type="entry name" value="EAL"/>
    <property type="match status" value="1"/>
</dbReference>
<keyword evidence="3" id="KW-1185">Reference proteome</keyword>
<dbReference type="AlphaFoldDB" id="A0A8J7LEY1"/>
<dbReference type="Gene3D" id="3.20.20.450">
    <property type="entry name" value="EAL domain"/>
    <property type="match status" value="1"/>
</dbReference>
<dbReference type="Gene3D" id="3.40.50.1460">
    <property type="match status" value="1"/>
</dbReference>
<comment type="caution">
    <text evidence="2">The sequence shown here is derived from an EMBL/GenBank/DDBJ whole genome shotgun (WGS) entry which is preliminary data.</text>
</comment>
<dbReference type="InterPro" id="IPR018247">
    <property type="entry name" value="EF_Hand_1_Ca_BS"/>
</dbReference>
<dbReference type="InterPro" id="IPR050706">
    <property type="entry name" value="Cyclic-di-GMP_PDE-like"/>
</dbReference>
<sequence length="776" mass="87164">MAKIALLIGVSKYQSGFPPLPGAINDIKAMQRVLEHSELGNFNEVKLLENPDSKEMEEAIESLFTKQRNPDDLVLLFFSGHGIKDDNGNLYFAANNSRTNSDGSLAIATAVPANFIYLVLNSCLRCKRKIVVLDCCYSGAFAEGLTPKNIGTIDIEKELGGKGRAILASSSSTQCSYEDTKVSELSIYTHYIVEGIETGDADLNQDGQVSVLELHEYVCNKVKKTKPEMNPKILFKDEGFSIAIAKTKAAPIQQDKFFVGNCKLAKSKHLDGNLYESEVPPLHNFLEKYEVLINELIKRLKNDKFVAALEKQNTLLATIVDNRILDIIRCSSKADCVFIFQHNYKTNSEDEWTEKSRSNFGDNVDQSYIDTLRASVLSAVSYKSIFDTAFHGVYLKISEERKGIPKAFILVPLQIEEKWDSYKGAKYIEKGEFIVICGIEKDSFFGDAYGQIIASFYRASQRLLPNYALVEASILDDLKQAFGFVAPSLYQRRLKLFKERLDRMIVHFEPMLDIRPGCLAIKRWEALARDPVSLKAPIDLFQAAELWGVHFSIELDKYFLKTAIESYRLARIRAKGFEESENVQPLSINVYPGSIMSRAYFKAVREAIWDALQGNPALPPEQIILEISEKTALPIMQSLGDCASPLQEFRKRVLEYTHDTGVRFAIDDFGVGYSSISRLAGLNLPYVKIDREILQHPTSEVIIRFVLDIVKVGNANPPDVIVEGVDEEVLAKISLSRLAKSGVSFVQGHLFGKAGSEIYRLDEEKKKNLKKRLLTD</sequence>
<dbReference type="GO" id="GO:0071111">
    <property type="term" value="F:cyclic-guanylate-specific phosphodiesterase activity"/>
    <property type="evidence" value="ECO:0007669"/>
    <property type="project" value="InterPro"/>
</dbReference>
<reference evidence="2 3" key="1">
    <citation type="journal article" date="2021" name="Int. J. Syst. Evol. Microbiol.">
        <title>Amazonocrinis nigriterrae gen. nov., sp. nov., Atlanticothrix silvestris gen. nov., sp. nov. and Dendronalium phyllosphericum gen. nov., sp. nov., nostocacean cyanobacteria from Brazilian environments.</title>
        <authorList>
            <person name="Alvarenga D.O."/>
            <person name="Andreote A.P.D."/>
            <person name="Branco L.H.Z."/>
            <person name="Delbaje E."/>
            <person name="Cruz R.B."/>
            <person name="Varani A.M."/>
            <person name="Fiore M.F."/>
        </authorList>
    </citation>
    <scope>NUCLEOTIDE SEQUENCE [LARGE SCALE GENOMIC DNA]</scope>
    <source>
        <strain evidence="2 3">CENA369</strain>
    </source>
</reference>
<dbReference type="RefSeq" id="WP_214432065.1">
    <property type="nucleotide sequence ID" value="NZ_CAWPUQ010000130.1"/>
</dbReference>
<dbReference type="SUPFAM" id="SSF141868">
    <property type="entry name" value="EAL domain-like"/>
    <property type="match status" value="1"/>
</dbReference>
<dbReference type="GO" id="GO:0004197">
    <property type="term" value="F:cysteine-type endopeptidase activity"/>
    <property type="evidence" value="ECO:0007669"/>
    <property type="project" value="InterPro"/>
</dbReference>
<dbReference type="PANTHER" id="PTHR33121:SF70">
    <property type="entry name" value="SIGNALING PROTEIN YKOW"/>
    <property type="match status" value="1"/>
</dbReference>
<dbReference type="CDD" id="cd01948">
    <property type="entry name" value="EAL"/>
    <property type="match status" value="1"/>
</dbReference>
<dbReference type="InterPro" id="IPR029030">
    <property type="entry name" value="Caspase-like_dom_sf"/>
</dbReference>
<dbReference type="Proteomes" id="UP000662314">
    <property type="component" value="Unassembled WGS sequence"/>
</dbReference>
<organism evidence="2 3">
    <name type="scientific">Dendronalium phyllosphericum CENA369</name>
    <dbReference type="NCBI Taxonomy" id="1725256"/>
    <lineage>
        <taxon>Bacteria</taxon>
        <taxon>Bacillati</taxon>
        <taxon>Cyanobacteriota</taxon>
        <taxon>Cyanophyceae</taxon>
        <taxon>Nostocales</taxon>
        <taxon>Nostocaceae</taxon>
        <taxon>Dendronalium</taxon>
        <taxon>Dendronalium phyllosphericum</taxon>
    </lineage>
</organism>